<evidence type="ECO:0000256" key="1">
    <source>
        <dbReference type="ARBA" id="ARBA00023015"/>
    </source>
</evidence>
<evidence type="ECO:0000313" key="7">
    <source>
        <dbReference type="Proteomes" id="UP000652231"/>
    </source>
</evidence>
<dbReference type="AlphaFoldDB" id="A0A8J2VAE0"/>
<gene>
    <name evidence="6" type="ORF">GCM10011312_20400</name>
</gene>
<keyword evidence="7" id="KW-1185">Reference proteome</keyword>
<dbReference type="GO" id="GO:0043565">
    <property type="term" value="F:sequence-specific DNA binding"/>
    <property type="evidence" value="ECO:0007669"/>
    <property type="project" value="InterPro"/>
</dbReference>
<keyword evidence="4" id="KW-0472">Membrane</keyword>
<keyword evidence="4" id="KW-0812">Transmembrane</keyword>
<feature type="transmembrane region" description="Helical" evidence="4">
    <location>
        <begin position="37"/>
        <end position="55"/>
    </location>
</feature>
<organism evidence="6 7">
    <name type="scientific">Planktosalinus lacus</name>
    <dbReference type="NCBI Taxonomy" id="1526573"/>
    <lineage>
        <taxon>Bacteria</taxon>
        <taxon>Pseudomonadati</taxon>
        <taxon>Bacteroidota</taxon>
        <taxon>Flavobacteriia</taxon>
        <taxon>Flavobacteriales</taxon>
        <taxon>Flavobacteriaceae</taxon>
        <taxon>Planktosalinus</taxon>
    </lineage>
</organism>
<accession>A0A8J2VAE0</accession>
<evidence type="ECO:0000313" key="6">
    <source>
        <dbReference type="EMBL" id="GGD96795.1"/>
    </source>
</evidence>
<evidence type="ECO:0000256" key="4">
    <source>
        <dbReference type="SAM" id="Phobius"/>
    </source>
</evidence>
<dbReference type="EMBL" id="BMGK01000008">
    <property type="protein sequence ID" value="GGD96795.1"/>
    <property type="molecule type" value="Genomic_DNA"/>
</dbReference>
<dbReference type="InterPro" id="IPR009057">
    <property type="entry name" value="Homeodomain-like_sf"/>
</dbReference>
<dbReference type="PROSITE" id="PS01124">
    <property type="entry name" value="HTH_ARAC_FAMILY_2"/>
    <property type="match status" value="1"/>
</dbReference>
<feature type="transmembrane region" description="Helical" evidence="4">
    <location>
        <begin position="207"/>
        <end position="227"/>
    </location>
</feature>
<keyword evidence="3" id="KW-0804">Transcription</keyword>
<dbReference type="PANTHER" id="PTHR43280">
    <property type="entry name" value="ARAC-FAMILY TRANSCRIPTIONAL REGULATOR"/>
    <property type="match status" value="1"/>
</dbReference>
<dbReference type="Gene3D" id="1.10.10.60">
    <property type="entry name" value="Homeodomain-like"/>
    <property type="match status" value="2"/>
</dbReference>
<sequence length="397" mass="45191">MENWRMFVDFLMISGMALLFLISVFLLKSKTDFSKKILILFFINAFFFLLYYYAFIHRAKILGGIAFLFGNGTGYLLGPALLFYLKALVQPKRKTLKPFVKHLIPFAASFVLISIPVAYSIFSEETTAYGKAYAGIADYLNLVENTFFIVYILLSLRLLKRIQKACENHYSSLEKNNLNWFGVLVIGLLSIIVLDSLFSIYELFAPVYSWNIGTIIAFTFIALYSILGYKGMFQAKILLPDFLASEPEASTAASFLESDSKKAYTGRLDGLPDTEIDQLIQKLQTILEQKKPYLSDSLSLTELADEMGINNKELSELLNKHLNTSFYNLINTCRVNEFKQKITQSENEKYTLIALAYECGFPSKASFNRVFKQQTGMAPSKYKNLHQNLSDKKVKLS</sequence>
<dbReference type="Proteomes" id="UP000652231">
    <property type="component" value="Unassembled WGS sequence"/>
</dbReference>
<feature type="transmembrane region" description="Helical" evidence="4">
    <location>
        <begin position="6"/>
        <end position="25"/>
    </location>
</feature>
<protein>
    <recommendedName>
        <fullName evidence="5">HTH araC/xylS-type domain-containing protein</fullName>
    </recommendedName>
</protein>
<keyword evidence="1" id="KW-0805">Transcription regulation</keyword>
<name>A0A8J2VAE0_9FLAO</name>
<dbReference type="Pfam" id="PF12833">
    <property type="entry name" value="HTH_18"/>
    <property type="match status" value="1"/>
</dbReference>
<dbReference type="SMART" id="SM00342">
    <property type="entry name" value="HTH_ARAC"/>
    <property type="match status" value="1"/>
</dbReference>
<proteinExistence type="predicted"/>
<feature type="transmembrane region" description="Helical" evidence="4">
    <location>
        <begin position="180"/>
        <end position="201"/>
    </location>
</feature>
<comment type="caution">
    <text evidence="6">The sequence shown here is derived from an EMBL/GenBank/DDBJ whole genome shotgun (WGS) entry which is preliminary data.</text>
</comment>
<reference evidence="6" key="1">
    <citation type="journal article" date="2014" name="Int. J. Syst. Evol. Microbiol.">
        <title>Complete genome sequence of Corynebacterium casei LMG S-19264T (=DSM 44701T), isolated from a smear-ripened cheese.</title>
        <authorList>
            <consortium name="US DOE Joint Genome Institute (JGI-PGF)"/>
            <person name="Walter F."/>
            <person name="Albersmeier A."/>
            <person name="Kalinowski J."/>
            <person name="Ruckert C."/>
        </authorList>
    </citation>
    <scope>NUCLEOTIDE SEQUENCE</scope>
    <source>
        <strain evidence="6">CGMCC 1.12924</strain>
    </source>
</reference>
<feature type="transmembrane region" description="Helical" evidence="4">
    <location>
        <begin position="142"/>
        <end position="159"/>
    </location>
</feature>
<evidence type="ECO:0000256" key="3">
    <source>
        <dbReference type="ARBA" id="ARBA00023163"/>
    </source>
</evidence>
<dbReference type="GO" id="GO:0003700">
    <property type="term" value="F:DNA-binding transcription factor activity"/>
    <property type="evidence" value="ECO:0007669"/>
    <property type="project" value="InterPro"/>
</dbReference>
<dbReference type="PANTHER" id="PTHR43280:SF29">
    <property type="entry name" value="ARAC-FAMILY TRANSCRIPTIONAL REGULATOR"/>
    <property type="match status" value="1"/>
</dbReference>
<dbReference type="SUPFAM" id="SSF46689">
    <property type="entry name" value="Homeodomain-like"/>
    <property type="match status" value="1"/>
</dbReference>
<dbReference type="InterPro" id="IPR018060">
    <property type="entry name" value="HTH_AraC"/>
</dbReference>
<evidence type="ECO:0000259" key="5">
    <source>
        <dbReference type="PROSITE" id="PS01124"/>
    </source>
</evidence>
<dbReference type="RefSeq" id="WP_188442181.1">
    <property type="nucleotide sequence ID" value="NZ_BMGK01000008.1"/>
</dbReference>
<keyword evidence="4" id="KW-1133">Transmembrane helix</keyword>
<feature type="transmembrane region" description="Helical" evidence="4">
    <location>
        <begin position="103"/>
        <end position="122"/>
    </location>
</feature>
<keyword evidence="2" id="KW-0238">DNA-binding</keyword>
<feature type="transmembrane region" description="Helical" evidence="4">
    <location>
        <begin position="61"/>
        <end position="83"/>
    </location>
</feature>
<reference evidence="6" key="2">
    <citation type="submission" date="2020-09" db="EMBL/GenBank/DDBJ databases">
        <authorList>
            <person name="Sun Q."/>
            <person name="Zhou Y."/>
        </authorList>
    </citation>
    <scope>NUCLEOTIDE SEQUENCE</scope>
    <source>
        <strain evidence="6">CGMCC 1.12924</strain>
    </source>
</reference>
<feature type="domain" description="HTH araC/xylS-type" evidence="5">
    <location>
        <begin position="277"/>
        <end position="385"/>
    </location>
</feature>
<evidence type="ECO:0000256" key="2">
    <source>
        <dbReference type="ARBA" id="ARBA00023125"/>
    </source>
</evidence>